<feature type="binding site" evidence="8">
    <location>
        <position position="67"/>
    </location>
    <ligand>
        <name>Zn(2+)</name>
        <dbReference type="ChEBI" id="CHEBI:29105"/>
        <label>2</label>
        <note>catalytic</note>
    </ligand>
</feature>
<dbReference type="EC" id="3.1.26.11" evidence="8"/>
<keyword evidence="2 8" id="KW-0819">tRNA processing</keyword>
<dbReference type="PANTHER" id="PTHR46018">
    <property type="entry name" value="ZINC PHOSPHODIESTERASE ELAC PROTEIN 1"/>
    <property type="match status" value="1"/>
</dbReference>
<dbReference type="STRING" id="681398.PJIAN_1111"/>
<dbReference type="Proteomes" id="UP000076586">
    <property type="component" value="Unassembled WGS sequence"/>
</dbReference>
<comment type="similarity">
    <text evidence="8">Belongs to the RNase Z family.</text>
</comment>
<dbReference type="RefSeq" id="WP_068701090.1">
    <property type="nucleotide sequence ID" value="NZ_BDCR01000001.1"/>
</dbReference>
<comment type="caution">
    <text evidence="9">The sequence shown here is derived from an EMBL/GenBank/DDBJ whole genome shotgun (WGS) entry which is preliminary data.</text>
</comment>
<reference evidence="10" key="2">
    <citation type="journal article" date="2017" name="Genome Announc.">
        <title>Draft genome sequence of Paludibacter jiangxiensis NM7(T), a propionate-producing fermentative bacterium.</title>
        <authorList>
            <person name="Qiu Y.-L."/>
            <person name="Tourlousse D.M."/>
            <person name="Matsuura N."/>
            <person name="Ohashi A."/>
            <person name="Sekiguchi Y."/>
        </authorList>
    </citation>
    <scope>NUCLEOTIDE SEQUENCE [LARGE SCALE GENOMIC DNA]</scope>
    <source>
        <strain evidence="10">NM7</strain>
    </source>
</reference>
<proteinExistence type="inferred from homology"/>
<organism evidence="9 10">
    <name type="scientific">Paludibacter jiangxiensis</name>
    <dbReference type="NCBI Taxonomy" id="681398"/>
    <lineage>
        <taxon>Bacteria</taxon>
        <taxon>Pseudomonadati</taxon>
        <taxon>Bacteroidota</taxon>
        <taxon>Bacteroidia</taxon>
        <taxon>Bacteroidales</taxon>
        <taxon>Paludibacteraceae</taxon>
        <taxon>Paludibacter</taxon>
    </lineage>
</organism>
<dbReference type="SUPFAM" id="SSF56281">
    <property type="entry name" value="Metallo-hydrolase/oxidoreductase"/>
    <property type="match status" value="1"/>
</dbReference>
<feature type="active site" description="Proton acceptor" evidence="8">
    <location>
        <position position="67"/>
    </location>
</feature>
<keyword evidence="6 8" id="KW-0378">Hydrolase</keyword>
<name>A0A170Y5G6_9BACT</name>
<feature type="binding site" evidence="8">
    <location>
        <position position="143"/>
    </location>
    <ligand>
        <name>Zn(2+)</name>
        <dbReference type="ChEBI" id="CHEBI:29105"/>
        <label>1</label>
        <note>catalytic</note>
    </ligand>
</feature>
<evidence type="ECO:0000256" key="2">
    <source>
        <dbReference type="ARBA" id="ARBA00022694"/>
    </source>
</evidence>
<protein>
    <recommendedName>
        <fullName evidence="8">Ribonuclease Z</fullName>
        <shortName evidence="8">RNase Z</shortName>
        <ecNumber evidence="8">3.1.26.11</ecNumber>
    </recommendedName>
    <alternativeName>
        <fullName evidence="8">tRNA 3 endonuclease</fullName>
    </alternativeName>
    <alternativeName>
        <fullName evidence="8">tRNase Z</fullName>
    </alternativeName>
</protein>
<feature type="binding site" evidence="8">
    <location>
        <position position="213"/>
    </location>
    <ligand>
        <name>Zn(2+)</name>
        <dbReference type="ChEBI" id="CHEBI:29105"/>
        <label>2</label>
        <note>catalytic</note>
    </ligand>
</feature>
<evidence type="ECO:0000256" key="5">
    <source>
        <dbReference type="ARBA" id="ARBA00022759"/>
    </source>
</evidence>
<dbReference type="HAMAP" id="MF_01818">
    <property type="entry name" value="RNase_Z_BN"/>
    <property type="match status" value="1"/>
</dbReference>
<sequence>MEKMSLTILGCNSALPSISSFQTSQLLSLREKQFMIDCGEGAQIRLRQLKIKASRLNHIFISHLHGDHCFGLIGLISSMGMLGRTSDLVIHSHPDLEGILQPQINYYCADAGYKVIFEPFNPRQHALLYEDRSLQVFSIPLKHRVPTAGFLFSEREKERHIIRDMIDFYQIPVRDIARIKQGADFVREDGEVIPNERLTTAPYPAHKYAYCSDTAYSEKIVPIIEGVDLLYHEATFMQSEIVRAKETAHSSAQQAAEIAKMANVKKLIIGHYSARYDNQSGLLAEARAVFPETHLAFDGMRLDV</sequence>
<evidence type="ECO:0000256" key="6">
    <source>
        <dbReference type="ARBA" id="ARBA00022801"/>
    </source>
</evidence>
<comment type="catalytic activity">
    <reaction evidence="8">
        <text>Endonucleolytic cleavage of RNA, removing extra 3' nucleotides from tRNA precursor, generating 3' termini of tRNAs. A 3'-hydroxy group is left at the tRNA terminus and a 5'-phosphoryl group is left at the trailer molecule.</text>
        <dbReference type="EC" id="3.1.26.11"/>
    </reaction>
</comment>
<gene>
    <name evidence="8" type="primary">rnz</name>
    <name evidence="9" type="ORF">PJIAN_1111</name>
</gene>
<keyword evidence="5 8" id="KW-0255">Endonuclease</keyword>
<comment type="function">
    <text evidence="8">Zinc phosphodiesterase, which displays some tRNA 3'-processing endonuclease activity. Probably involved in tRNA maturation, by removing a 3'-trailer from precursor tRNA.</text>
</comment>
<feature type="binding site" evidence="8">
    <location>
        <position position="65"/>
    </location>
    <ligand>
        <name>Zn(2+)</name>
        <dbReference type="ChEBI" id="CHEBI:29105"/>
        <label>1</label>
        <note>catalytic</note>
    </ligand>
</feature>
<reference evidence="10" key="1">
    <citation type="submission" date="2016-04" db="EMBL/GenBank/DDBJ databases">
        <title>Draft genome sequence of Paludibacter jiangxiensis strain NM7.</title>
        <authorList>
            <person name="Qiu Y."/>
            <person name="Matsuura N."/>
            <person name="Ohashi A."/>
            <person name="Tourlousse M.D."/>
            <person name="Sekiguchi Y."/>
        </authorList>
    </citation>
    <scope>NUCLEOTIDE SEQUENCE [LARGE SCALE GENOMIC DNA]</scope>
    <source>
        <strain evidence="10">NM7</strain>
    </source>
</reference>
<evidence type="ECO:0000313" key="10">
    <source>
        <dbReference type="Proteomes" id="UP000076586"/>
    </source>
</evidence>
<dbReference type="NCBIfam" id="NF000801">
    <property type="entry name" value="PRK00055.1-3"/>
    <property type="match status" value="1"/>
</dbReference>
<dbReference type="GO" id="GO:0008270">
    <property type="term" value="F:zinc ion binding"/>
    <property type="evidence" value="ECO:0007669"/>
    <property type="project" value="UniProtKB-UniRule"/>
</dbReference>
<evidence type="ECO:0000256" key="3">
    <source>
        <dbReference type="ARBA" id="ARBA00022722"/>
    </source>
</evidence>
<evidence type="ECO:0000256" key="8">
    <source>
        <dbReference type="HAMAP-Rule" id="MF_01818"/>
    </source>
</evidence>
<keyword evidence="3 8" id="KW-0540">Nuclease</keyword>
<dbReference type="InterPro" id="IPR013471">
    <property type="entry name" value="RNase_Z/BN"/>
</dbReference>
<feature type="binding site" evidence="8">
    <location>
        <position position="63"/>
    </location>
    <ligand>
        <name>Zn(2+)</name>
        <dbReference type="ChEBI" id="CHEBI:29105"/>
        <label>1</label>
        <note>catalytic</note>
    </ligand>
</feature>
<evidence type="ECO:0000313" key="9">
    <source>
        <dbReference type="EMBL" id="GAT61532.1"/>
    </source>
</evidence>
<dbReference type="PANTHER" id="PTHR46018:SF2">
    <property type="entry name" value="ZINC PHOSPHODIESTERASE ELAC PROTEIN 1"/>
    <property type="match status" value="1"/>
</dbReference>
<dbReference type="AlphaFoldDB" id="A0A170Y5G6"/>
<dbReference type="EMBL" id="BDCR01000001">
    <property type="protein sequence ID" value="GAT61532.1"/>
    <property type="molecule type" value="Genomic_DNA"/>
</dbReference>
<evidence type="ECO:0000256" key="4">
    <source>
        <dbReference type="ARBA" id="ARBA00022723"/>
    </source>
</evidence>
<feature type="binding site" evidence="8">
    <location>
        <position position="213"/>
    </location>
    <ligand>
        <name>Zn(2+)</name>
        <dbReference type="ChEBI" id="CHEBI:29105"/>
        <label>1</label>
        <note>catalytic</note>
    </ligand>
</feature>
<evidence type="ECO:0000256" key="1">
    <source>
        <dbReference type="ARBA" id="ARBA00011738"/>
    </source>
</evidence>
<dbReference type="OrthoDB" id="9800940at2"/>
<dbReference type="Gene3D" id="3.60.15.10">
    <property type="entry name" value="Ribonuclease Z/Hydroxyacylglutathione hydrolase-like"/>
    <property type="match status" value="1"/>
</dbReference>
<keyword evidence="4 8" id="KW-0479">Metal-binding</keyword>
<dbReference type="GO" id="GO:0042781">
    <property type="term" value="F:3'-tRNA processing endoribonuclease activity"/>
    <property type="evidence" value="ECO:0007669"/>
    <property type="project" value="UniProtKB-UniRule"/>
</dbReference>
<dbReference type="InterPro" id="IPR036866">
    <property type="entry name" value="RibonucZ/Hydroxyglut_hydro"/>
</dbReference>
<keyword evidence="10" id="KW-1185">Reference proteome</keyword>
<dbReference type="Pfam" id="PF23023">
    <property type="entry name" value="Anti-Pycsar_Apyc1"/>
    <property type="match status" value="1"/>
</dbReference>
<comment type="subunit">
    <text evidence="1 8">Homodimer.</text>
</comment>
<dbReference type="CDD" id="cd07717">
    <property type="entry name" value="RNaseZ_ZiPD-like_MBL-fold"/>
    <property type="match status" value="1"/>
</dbReference>
<accession>A0A170Y5G6</accession>
<keyword evidence="7 8" id="KW-0862">Zinc</keyword>
<feature type="binding site" evidence="8">
    <location>
        <position position="68"/>
    </location>
    <ligand>
        <name>Zn(2+)</name>
        <dbReference type="ChEBI" id="CHEBI:29105"/>
        <label>2</label>
        <note>catalytic</note>
    </ligand>
</feature>
<feature type="binding site" evidence="8">
    <location>
        <position position="271"/>
    </location>
    <ligand>
        <name>Zn(2+)</name>
        <dbReference type="ChEBI" id="CHEBI:29105"/>
        <label>2</label>
        <note>catalytic</note>
    </ligand>
</feature>
<comment type="cofactor">
    <cofactor evidence="8">
        <name>Zn(2+)</name>
        <dbReference type="ChEBI" id="CHEBI:29105"/>
    </cofactor>
    <text evidence="8">Binds 2 Zn(2+) ions.</text>
</comment>
<evidence type="ECO:0000256" key="7">
    <source>
        <dbReference type="ARBA" id="ARBA00022833"/>
    </source>
</evidence>